<reference evidence="1" key="1">
    <citation type="submission" date="2015-11" db="EMBL/GenBank/DDBJ databases">
        <title>De novo transcriptome assembly of four potential Pierce s Disease insect vectors from Arizona vineyards.</title>
        <authorList>
            <person name="Tassone E.E."/>
        </authorList>
    </citation>
    <scope>NUCLEOTIDE SEQUENCE</scope>
</reference>
<evidence type="ECO:0000313" key="1">
    <source>
        <dbReference type="EMBL" id="JAS71069.1"/>
    </source>
</evidence>
<accession>A0A1B6H8V6</accession>
<dbReference type="AlphaFoldDB" id="A0A1B6H8V6"/>
<feature type="non-terminal residue" evidence="1">
    <location>
        <position position="1"/>
    </location>
</feature>
<name>A0A1B6H8V6_9HEMI</name>
<feature type="non-terminal residue" evidence="1">
    <location>
        <position position="108"/>
    </location>
</feature>
<gene>
    <name evidence="1" type="ORF">g.58605</name>
</gene>
<protein>
    <submittedName>
        <fullName evidence="1">Uncharacterized protein</fullName>
    </submittedName>
</protein>
<dbReference type="EMBL" id="GECU01036637">
    <property type="protein sequence ID" value="JAS71069.1"/>
    <property type="molecule type" value="Transcribed_RNA"/>
</dbReference>
<organism evidence="1">
    <name type="scientific">Homalodisca liturata</name>
    <dbReference type="NCBI Taxonomy" id="320908"/>
    <lineage>
        <taxon>Eukaryota</taxon>
        <taxon>Metazoa</taxon>
        <taxon>Ecdysozoa</taxon>
        <taxon>Arthropoda</taxon>
        <taxon>Hexapoda</taxon>
        <taxon>Insecta</taxon>
        <taxon>Pterygota</taxon>
        <taxon>Neoptera</taxon>
        <taxon>Paraneoptera</taxon>
        <taxon>Hemiptera</taxon>
        <taxon>Auchenorrhyncha</taxon>
        <taxon>Membracoidea</taxon>
        <taxon>Cicadellidae</taxon>
        <taxon>Cicadellinae</taxon>
        <taxon>Proconiini</taxon>
        <taxon>Homalodisca</taxon>
    </lineage>
</organism>
<proteinExistence type="predicted"/>
<sequence>QTYCVKKRPGPLCRNRYHVLDGSNNITCENDIRVIKNVSGVWREKPKQKSQSRNSFKRIKRLRANVVTESTEKPVSPYACSVMGSNGEHQQLLVSEGCTPERSRGTDR</sequence>